<evidence type="ECO:0000256" key="3">
    <source>
        <dbReference type="ARBA" id="ARBA00023235"/>
    </source>
</evidence>
<dbReference type="InterPro" id="IPR000821">
    <property type="entry name" value="Ala_racemase"/>
</dbReference>
<dbReference type="GO" id="GO:0030632">
    <property type="term" value="P:D-alanine biosynthetic process"/>
    <property type="evidence" value="ECO:0007669"/>
    <property type="project" value="TreeGrafter"/>
</dbReference>
<dbReference type="GO" id="GO:0005829">
    <property type="term" value="C:cytosol"/>
    <property type="evidence" value="ECO:0007669"/>
    <property type="project" value="TreeGrafter"/>
</dbReference>
<dbReference type="InterPro" id="IPR020622">
    <property type="entry name" value="Ala_racemase_pyridoxalP-BS"/>
</dbReference>
<dbReference type="SUPFAM" id="SSF51419">
    <property type="entry name" value="PLP-binding barrel"/>
    <property type="match status" value="1"/>
</dbReference>
<dbReference type="Pfam" id="PF01168">
    <property type="entry name" value="Ala_racemase_N"/>
    <property type="match status" value="1"/>
</dbReference>
<dbReference type="FunFam" id="3.20.20.10:FF:000002">
    <property type="entry name" value="Alanine racemase"/>
    <property type="match status" value="1"/>
</dbReference>
<name>A0A382RQJ8_9ZZZZ</name>
<dbReference type="NCBIfam" id="TIGR00492">
    <property type="entry name" value="alr"/>
    <property type="match status" value="1"/>
</dbReference>
<proteinExistence type="predicted"/>
<dbReference type="GO" id="GO:0030170">
    <property type="term" value="F:pyridoxal phosphate binding"/>
    <property type="evidence" value="ECO:0007669"/>
    <property type="project" value="TreeGrafter"/>
</dbReference>
<dbReference type="AlphaFoldDB" id="A0A382RQJ8"/>
<gene>
    <name evidence="5" type="ORF">METZ01_LOCUS352406</name>
</gene>
<dbReference type="Gene3D" id="3.20.20.10">
    <property type="entry name" value="Alanine racemase"/>
    <property type="match status" value="1"/>
</dbReference>
<evidence type="ECO:0000259" key="4">
    <source>
        <dbReference type="Pfam" id="PF01168"/>
    </source>
</evidence>
<dbReference type="EMBL" id="UINC01123223">
    <property type="protein sequence ID" value="SVC99552.1"/>
    <property type="molecule type" value="Genomic_DNA"/>
</dbReference>
<dbReference type="PRINTS" id="PR00992">
    <property type="entry name" value="ALARACEMASE"/>
</dbReference>
<dbReference type="PANTHER" id="PTHR30511:SF0">
    <property type="entry name" value="ALANINE RACEMASE, CATABOLIC-RELATED"/>
    <property type="match status" value="1"/>
</dbReference>
<protein>
    <recommendedName>
        <fullName evidence="4">Alanine racemase N-terminal domain-containing protein</fullName>
    </recommendedName>
</protein>
<evidence type="ECO:0000256" key="1">
    <source>
        <dbReference type="ARBA" id="ARBA00001933"/>
    </source>
</evidence>
<organism evidence="5">
    <name type="scientific">marine metagenome</name>
    <dbReference type="NCBI Taxonomy" id="408172"/>
    <lineage>
        <taxon>unclassified sequences</taxon>
        <taxon>metagenomes</taxon>
        <taxon>ecological metagenomes</taxon>
    </lineage>
</organism>
<dbReference type="InterPro" id="IPR001608">
    <property type="entry name" value="Ala_racemase_N"/>
</dbReference>
<evidence type="ECO:0000256" key="2">
    <source>
        <dbReference type="ARBA" id="ARBA00022898"/>
    </source>
</evidence>
<sequence>MAIIKADAYGHGIVRVAKTLRDADAFGVACLEEAEQLRIASITTPIILLEGPYKPNDLSLIIKLNLEVVIHNEYQLELLEKSKIDGPIKVWLKIDTGMHRLGFSVDKTEEMLRRLMSCRNINSTPILMSHLATANEKNHALTYQQLDTFREISKIVNIEKTIANSAAVINFPDVHFDWVRPGLMLYGVSPLINSCGHDHGLKSVMTLESDSSVMTDFNPW</sequence>
<keyword evidence="2" id="KW-0663">Pyridoxal phosphate</keyword>
<keyword evidence="3" id="KW-0413">Isomerase</keyword>
<dbReference type="PANTHER" id="PTHR30511">
    <property type="entry name" value="ALANINE RACEMASE"/>
    <property type="match status" value="1"/>
</dbReference>
<dbReference type="GO" id="GO:0008784">
    <property type="term" value="F:alanine racemase activity"/>
    <property type="evidence" value="ECO:0007669"/>
    <property type="project" value="InterPro"/>
</dbReference>
<accession>A0A382RQJ8</accession>
<feature type="non-terminal residue" evidence="5">
    <location>
        <position position="220"/>
    </location>
</feature>
<feature type="domain" description="Alanine racemase N-terminal" evidence="4">
    <location>
        <begin position="1"/>
        <end position="190"/>
    </location>
</feature>
<evidence type="ECO:0000313" key="5">
    <source>
        <dbReference type="EMBL" id="SVC99552.1"/>
    </source>
</evidence>
<dbReference type="InterPro" id="IPR029066">
    <property type="entry name" value="PLP-binding_barrel"/>
</dbReference>
<dbReference type="PROSITE" id="PS00395">
    <property type="entry name" value="ALANINE_RACEMASE"/>
    <property type="match status" value="1"/>
</dbReference>
<comment type="cofactor">
    <cofactor evidence="1">
        <name>pyridoxal 5'-phosphate</name>
        <dbReference type="ChEBI" id="CHEBI:597326"/>
    </cofactor>
</comment>
<reference evidence="5" key="1">
    <citation type="submission" date="2018-05" db="EMBL/GenBank/DDBJ databases">
        <authorList>
            <person name="Lanie J.A."/>
            <person name="Ng W.-L."/>
            <person name="Kazmierczak K.M."/>
            <person name="Andrzejewski T.M."/>
            <person name="Davidsen T.M."/>
            <person name="Wayne K.J."/>
            <person name="Tettelin H."/>
            <person name="Glass J.I."/>
            <person name="Rusch D."/>
            <person name="Podicherti R."/>
            <person name="Tsui H.-C.T."/>
            <person name="Winkler M.E."/>
        </authorList>
    </citation>
    <scope>NUCLEOTIDE SEQUENCE</scope>
</reference>